<dbReference type="InterPro" id="IPR000160">
    <property type="entry name" value="GGDEF_dom"/>
</dbReference>
<dbReference type="SUPFAM" id="SSF55073">
    <property type="entry name" value="Nucleotide cyclase"/>
    <property type="match status" value="1"/>
</dbReference>
<dbReference type="SUPFAM" id="SSF48452">
    <property type="entry name" value="TPR-like"/>
    <property type="match status" value="1"/>
</dbReference>
<gene>
    <name evidence="3" type="ORF">D9V37_13370</name>
</gene>
<dbReference type="FunFam" id="3.30.70.270:FF:000001">
    <property type="entry name" value="Diguanylate cyclase domain protein"/>
    <property type="match status" value="1"/>
</dbReference>
<feature type="domain" description="GGDEF" evidence="2">
    <location>
        <begin position="385"/>
        <end position="520"/>
    </location>
</feature>
<dbReference type="Gene3D" id="3.30.70.270">
    <property type="match status" value="1"/>
</dbReference>
<evidence type="ECO:0000256" key="1">
    <source>
        <dbReference type="SAM" id="MobiDB-lite"/>
    </source>
</evidence>
<evidence type="ECO:0000313" key="3">
    <source>
        <dbReference type="EMBL" id="RLV48713.1"/>
    </source>
</evidence>
<reference evidence="3 4" key="1">
    <citation type="submission" date="2018-10" db="EMBL/GenBank/DDBJ databases">
        <title>Marmoricola sp. 4Q3S-7 whole genome shotgun sequence.</title>
        <authorList>
            <person name="Li F."/>
        </authorList>
    </citation>
    <scope>NUCLEOTIDE SEQUENCE [LARGE SCALE GENOMIC DNA]</scope>
    <source>
        <strain evidence="3 4">4Q3S-7</strain>
    </source>
</reference>
<dbReference type="CDD" id="cd01949">
    <property type="entry name" value="GGDEF"/>
    <property type="match status" value="1"/>
</dbReference>
<protein>
    <submittedName>
        <fullName evidence="3">GGDEF domain-containing protein</fullName>
    </submittedName>
</protein>
<keyword evidence="4" id="KW-1185">Reference proteome</keyword>
<dbReference type="PROSITE" id="PS50887">
    <property type="entry name" value="GGDEF"/>
    <property type="match status" value="1"/>
</dbReference>
<dbReference type="InterPro" id="IPR050469">
    <property type="entry name" value="Diguanylate_Cyclase"/>
</dbReference>
<dbReference type="Pfam" id="PF00990">
    <property type="entry name" value="GGDEF"/>
    <property type="match status" value="1"/>
</dbReference>
<dbReference type="InterPro" id="IPR043128">
    <property type="entry name" value="Rev_trsase/Diguanyl_cyclase"/>
</dbReference>
<feature type="region of interest" description="Disordered" evidence="1">
    <location>
        <begin position="508"/>
        <end position="527"/>
    </location>
</feature>
<dbReference type="Gene3D" id="1.25.40.10">
    <property type="entry name" value="Tetratricopeptide repeat domain"/>
    <property type="match status" value="1"/>
</dbReference>
<accession>A0A3L8P1K9</accession>
<dbReference type="Proteomes" id="UP000281708">
    <property type="component" value="Unassembled WGS sequence"/>
</dbReference>
<dbReference type="InterPro" id="IPR011990">
    <property type="entry name" value="TPR-like_helical_dom_sf"/>
</dbReference>
<dbReference type="AlphaFoldDB" id="A0A3L8P1K9"/>
<dbReference type="SMART" id="SM00267">
    <property type="entry name" value="GGDEF"/>
    <property type="match status" value="1"/>
</dbReference>
<dbReference type="EMBL" id="RDBE01000008">
    <property type="protein sequence ID" value="RLV48713.1"/>
    <property type="molecule type" value="Genomic_DNA"/>
</dbReference>
<dbReference type="GO" id="GO:0043709">
    <property type="term" value="P:cell adhesion involved in single-species biofilm formation"/>
    <property type="evidence" value="ECO:0007669"/>
    <property type="project" value="TreeGrafter"/>
</dbReference>
<dbReference type="NCBIfam" id="TIGR00254">
    <property type="entry name" value="GGDEF"/>
    <property type="match status" value="1"/>
</dbReference>
<proteinExistence type="predicted"/>
<comment type="caution">
    <text evidence="3">The sequence shown here is derived from an EMBL/GenBank/DDBJ whole genome shotgun (WGS) entry which is preliminary data.</text>
</comment>
<evidence type="ECO:0000313" key="4">
    <source>
        <dbReference type="Proteomes" id="UP000281708"/>
    </source>
</evidence>
<organism evidence="3 4">
    <name type="scientific">Nocardioides mangrovicus</name>
    <dbReference type="NCBI Taxonomy" id="2478913"/>
    <lineage>
        <taxon>Bacteria</taxon>
        <taxon>Bacillati</taxon>
        <taxon>Actinomycetota</taxon>
        <taxon>Actinomycetes</taxon>
        <taxon>Propionibacteriales</taxon>
        <taxon>Nocardioidaceae</taxon>
        <taxon>Nocardioides</taxon>
    </lineage>
</organism>
<evidence type="ECO:0000259" key="2">
    <source>
        <dbReference type="PROSITE" id="PS50887"/>
    </source>
</evidence>
<dbReference type="OrthoDB" id="23692at2"/>
<dbReference type="PANTHER" id="PTHR45138:SF9">
    <property type="entry name" value="DIGUANYLATE CYCLASE DGCM-RELATED"/>
    <property type="match status" value="1"/>
</dbReference>
<dbReference type="GO" id="GO:0052621">
    <property type="term" value="F:diguanylate cyclase activity"/>
    <property type="evidence" value="ECO:0007669"/>
    <property type="project" value="TreeGrafter"/>
</dbReference>
<name>A0A3L8P1K9_9ACTN</name>
<dbReference type="GO" id="GO:0005886">
    <property type="term" value="C:plasma membrane"/>
    <property type="evidence" value="ECO:0007669"/>
    <property type="project" value="TreeGrafter"/>
</dbReference>
<dbReference type="GO" id="GO:1902201">
    <property type="term" value="P:negative regulation of bacterial-type flagellum-dependent cell motility"/>
    <property type="evidence" value="ECO:0007669"/>
    <property type="project" value="TreeGrafter"/>
</dbReference>
<sequence length="527" mass="57938">MMPEGVVTLPDRSIEELEDRGRHHVERTLEDCHRLIPRAEAAGDIVLLQRLRLVLADATTRRGRIEEAAQLVREVQAWAEARRHDYLIARSNRLLSAVFGKLGDTALCLEHAVAAVHGLNRDWRPSLRADHLRALGQALSFLGSFDEARAQFEDACRLTETADARIVRRMALNDIAYCEVLAERGPQAAAAADRMLAVIAAQGGRPGYEELDTAAAAYELVGRLAEAELMLAPVVDGLGADTSFSDYDGLVGCLWRLARVQRLRGRLDDARASLDLCRTRARELNSVVALEADYEHVELLAATGDYENAYHSLRSYHERRKVLENEQRVSRAASLRAIFEAEEARRDSQMFREMAERDALTGLHNRRFVDTNLPRLLLEVAEGGATLSIGLLDLDHFKRVNDTCSHAVGDEVLRRIATMIEESSSCVPGGVAARLGGEEFLVILPGIDPGAATEHLEQLRRTVADAAWRDLTGSVPVTVSIGCASAPDDELDPSALLHRADQRLYDAKDSGRNRVVGPHPGAVEVAG</sequence>
<dbReference type="InterPro" id="IPR029787">
    <property type="entry name" value="Nucleotide_cyclase"/>
</dbReference>
<dbReference type="RefSeq" id="WP_121806675.1">
    <property type="nucleotide sequence ID" value="NZ_RDBE01000008.1"/>
</dbReference>
<dbReference type="PANTHER" id="PTHR45138">
    <property type="entry name" value="REGULATORY COMPONENTS OF SENSORY TRANSDUCTION SYSTEM"/>
    <property type="match status" value="1"/>
</dbReference>